<name>A0AAU9M901_9ASTR</name>
<dbReference type="EMBL" id="CAKMRJ010001112">
    <property type="protein sequence ID" value="CAH1422654.1"/>
    <property type="molecule type" value="Genomic_DNA"/>
</dbReference>
<feature type="region of interest" description="Disordered" evidence="1">
    <location>
        <begin position="1"/>
        <end position="26"/>
    </location>
</feature>
<reference evidence="2 3" key="1">
    <citation type="submission" date="2022-01" db="EMBL/GenBank/DDBJ databases">
        <authorList>
            <person name="Xiong W."/>
            <person name="Schranz E."/>
        </authorList>
    </citation>
    <scope>NUCLEOTIDE SEQUENCE [LARGE SCALE GENOMIC DNA]</scope>
</reference>
<accession>A0AAU9M901</accession>
<evidence type="ECO:0000313" key="2">
    <source>
        <dbReference type="EMBL" id="CAH1422654.1"/>
    </source>
</evidence>
<feature type="compositionally biased region" description="Basic and acidic residues" evidence="1">
    <location>
        <begin position="12"/>
        <end position="22"/>
    </location>
</feature>
<gene>
    <name evidence="2" type="ORF">LVIROSA_LOCUS9972</name>
</gene>
<dbReference type="Proteomes" id="UP001157418">
    <property type="component" value="Unassembled WGS sequence"/>
</dbReference>
<organism evidence="2 3">
    <name type="scientific">Lactuca virosa</name>
    <dbReference type="NCBI Taxonomy" id="75947"/>
    <lineage>
        <taxon>Eukaryota</taxon>
        <taxon>Viridiplantae</taxon>
        <taxon>Streptophyta</taxon>
        <taxon>Embryophyta</taxon>
        <taxon>Tracheophyta</taxon>
        <taxon>Spermatophyta</taxon>
        <taxon>Magnoliopsida</taxon>
        <taxon>eudicotyledons</taxon>
        <taxon>Gunneridae</taxon>
        <taxon>Pentapetalae</taxon>
        <taxon>asterids</taxon>
        <taxon>campanulids</taxon>
        <taxon>Asterales</taxon>
        <taxon>Asteraceae</taxon>
        <taxon>Cichorioideae</taxon>
        <taxon>Cichorieae</taxon>
        <taxon>Lactucinae</taxon>
        <taxon>Lactuca</taxon>
    </lineage>
</organism>
<dbReference type="AlphaFoldDB" id="A0AAU9M901"/>
<evidence type="ECO:0000256" key="1">
    <source>
        <dbReference type="SAM" id="MobiDB-lite"/>
    </source>
</evidence>
<sequence>MEKLNNIRSVPRSKDSSKKGGEPKVNIKYPYQTGFLEKTYDVDRVVLEKKKLSEKMKDMKEVKTGRKVNITFELGKENINIVTEEVSELNPHMTKKEKIEKEKRDKDLDELNALKVKLDAEDAELKNAKQILASNKSLFP</sequence>
<comment type="caution">
    <text evidence="2">The sequence shown here is derived from an EMBL/GenBank/DDBJ whole genome shotgun (WGS) entry which is preliminary data.</text>
</comment>
<proteinExistence type="predicted"/>
<keyword evidence="3" id="KW-1185">Reference proteome</keyword>
<evidence type="ECO:0000313" key="3">
    <source>
        <dbReference type="Proteomes" id="UP001157418"/>
    </source>
</evidence>
<protein>
    <submittedName>
        <fullName evidence="2">Uncharacterized protein</fullName>
    </submittedName>
</protein>